<dbReference type="RefSeq" id="WP_006271390.1">
    <property type="nucleotide sequence ID" value="NZ_GL883077.1"/>
</dbReference>
<dbReference type="Proteomes" id="UP000006512">
    <property type="component" value="Unassembled WGS sequence"/>
</dbReference>
<feature type="domain" description="N-acetyltransferase" evidence="1">
    <location>
        <begin position="15"/>
        <end position="150"/>
    </location>
</feature>
<dbReference type="Pfam" id="PF13302">
    <property type="entry name" value="Acetyltransf_3"/>
    <property type="match status" value="1"/>
</dbReference>
<protein>
    <submittedName>
        <fullName evidence="2">Acetyltransferase</fullName>
    </submittedName>
</protein>
<dbReference type="InterPro" id="IPR051531">
    <property type="entry name" value="N-acetyltransferase"/>
</dbReference>
<reference evidence="3" key="1">
    <citation type="submission" date="2011-03" db="EMBL/GenBank/DDBJ databases">
        <title>Draft genome sequence of Brevundimonas diminuta.</title>
        <authorList>
            <person name="Brown P.J.B."/>
            <person name="Buechlein A."/>
            <person name="Hemmerich C."/>
            <person name="Brun Y.V."/>
        </authorList>
    </citation>
    <scope>NUCLEOTIDE SEQUENCE [LARGE SCALE GENOMIC DNA]</scope>
    <source>
        <strain evidence="3">C19</strain>
    </source>
</reference>
<proteinExistence type="predicted"/>
<dbReference type="AlphaFoldDB" id="F4QKZ2"/>
<dbReference type="PANTHER" id="PTHR43792:SF1">
    <property type="entry name" value="N-ACETYLTRANSFERASE DOMAIN-CONTAINING PROTEIN"/>
    <property type="match status" value="1"/>
</dbReference>
<dbReference type="HOGENOM" id="CLU_013985_3_1_5"/>
<dbReference type="GO" id="GO:0016747">
    <property type="term" value="F:acyltransferase activity, transferring groups other than amino-acyl groups"/>
    <property type="evidence" value="ECO:0007669"/>
    <property type="project" value="InterPro"/>
</dbReference>
<dbReference type="PANTHER" id="PTHR43792">
    <property type="entry name" value="GNAT FAMILY, PUTATIVE (AFU_ORTHOLOGUE AFUA_3G00765)-RELATED-RELATED"/>
    <property type="match status" value="1"/>
</dbReference>
<name>F4QKZ2_9CAUL</name>
<organism evidence="2 3">
    <name type="scientific">Asticcacaulis biprosthecium C19</name>
    <dbReference type="NCBI Taxonomy" id="715226"/>
    <lineage>
        <taxon>Bacteria</taxon>
        <taxon>Pseudomonadati</taxon>
        <taxon>Pseudomonadota</taxon>
        <taxon>Alphaproteobacteria</taxon>
        <taxon>Caulobacterales</taxon>
        <taxon>Caulobacteraceae</taxon>
        <taxon>Asticcacaulis</taxon>
    </lineage>
</organism>
<evidence type="ECO:0000259" key="1">
    <source>
        <dbReference type="Pfam" id="PF13302"/>
    </source>
</evidence>
<keyword evidence="2" id="KW-0808">Transferase</keyword>
<dbReference type="STRING" id="715226.ABI_06490"/>
<evidence type="ECO:0000313" key="2">
    <source>
        <dbReference type="EMBL" id="EGF92215.1"/>
    </source>
</evidence>
<dbReference type="Gene3D" id="3.40.630.30">
    <property type="match status" value="1"/>
</dbReference>
<gene>
    <name evidence="2" type="ORF">ABI_06490</name>
</gene>
<dbReference type="InterPro" id="IPR000182">
    <property type="entry name" value="GNAT_dom"/>
</dbReference>
<dbReference type="InterPro" id="IPR016181">
    <property type="entry name" value="Acyl_CoA_acyltransferase"/>
</dbReference>
<evidence type="ECO:0000313" key="3">
    <source>
        <dbReference type="Proteomes" id="UP000006512"/>
    </source>
</evidence>
<dbReference type="OrthoDB" id="6293260at2"/>
<accession>F4QKZ2</accession>
<dbReference type="EMBL" id="GL883077">
    <property type="protein sequence ID" value="EGF92215.1"/>
    <property type="molecule type" value="Genomic_DNA"/>
</dbReference>
<dbReference type="SUPFAM" id="SSF55729">
    <property type="entry name" value="Acyl-CoA N-acyltransferases (Nat)"/>
    <property type="match status" value="1"/>
</dbReference>
<dbReference type="eggNOG" id="COG1670">
    <property type="taxonomic scope" value="Bacteria"/>
</dbReference>
<keyword evidence="3" id="KW-1185">Reference proteome</keyword>
<sequence length="185" mass="20459">MTTTSPLGPTLETPRLLLRPPVADDFDAFAAFCADAEVMRHIGGLTPRPMAWRAFRTIAGAWALDGFHMFSVLNKSTGEWMGRIGPLYPDGWPGREVGWGLNAKWWRGGYATEAAVACMDFVCDELGWEDIVHTIAPDNAGSQGVARKLGSVNRGPGKLPDPFASHATEVWGQTREEWQENRKRF</sequence>